<dbReference type="Gene3D" id="3.40.30.10">
    <property type="entry name" value="Glutaredoxin"/>
    <property type="match status" value="1"/>
</dbReference>
<dbReference type="AlphaFoldDB" id="A0A7T9DKL9"/>
<dbReference type="CDD" id="cd02980">
    <property type="entry name" value="TRX_Fd_family"/>
    <property type="match status" value="1"/>
</dbReference>
<gene>
    <name evidence="1" type="ORF">IPJ89_02250</name>
</gene>
<accession>A0A7T9DKL9</accession>
<dbReference type="EMBL" id="CP064981">
    <property type="protein sequence ID" value="QQR93041.1"/>
    <property type="molecule type" value="Genomic_DNA"/>
</dbReference>
<evidence type="ECO:0000313" key="1">
    <source>
        <dbReference type="EMBL" id="QQR93041.1"/>
    </source>
</evidence>
<dbReference type="Proteomes" id="UP000596004">
    <property type="component" value="Chromosome"/>
</dbReference>
<name>A0A7T9DKL9_9ARCH</name>
<reference evidence="1" key="1">
    <citation type="submission" date="2020-11" db="EMBL/GenBank/DDBJ databases">
        <title>Connecting structure to function with the recovery of over 1000 high-quality activated sludge metagenome-assembled genomes encoding full-length rRNA genes using long-read sequencing.</title>
        <authorList>
            <person name="Singleton C.M."/>
            <person name="Petriglieri F."/>
            <person name="Kristensen J.M."/>
            <person name="Kirkegaard R.H."/>
            <person name="Michaelsen T.Y."/>
            <person name="Andersen M.H."/>
            <person name="Karst S.M."/>
            <person name="Dueholm M.S."/>
            <person name="Nielsen P.H."/>
            <person name="Albertsen M."/>
        </authorList>
    </citation>
    <scope>NUCLEOTIDE SEQUENCE</scope>
    <source>
        <strain evidence="1">Fred_18-Q3-R57-64_BAT3C.431</strain>
    </source>
</reference>
<sequence length="96" mass="10998">MEPLAATQKRLILVCCNQKNPDDSTLCGNVGAIDIWAELKSYTKEKGLQQEIRVVKSGCLDYCGKGPIVCIQPEQQWYQGIKKEDIEKIKREWIDR</sequence>
<organism evidence="1">
    <name type="scientific">Candidatus Iainarchaeum sp</name>
    <dbReference type="NCBI Taxonomy" id="3101447"/>
    <lineage>
        <taxon>Archaea</taxon>
        <taxon>Candidatus Iainarchaeota</taxon>
        <taxon>Candidatus Iainarchaeia</taxon>
        <taxon>Candidatus Iainarchaeales</taxon>
        <taxon>Candidatus Iainarchaeaceae</taxon>
        <taxon>Candidatus Iainarchaeum</taxon>
    </lineage>
</organism>
<dbReference type="SUPFAM" id="SSF52833">
    <property type="entry name" value="Thioredoxin-like"/>
    <property type="match status" value="1"/>
</dbReference>
<proteinExistence type="predicted"/>
<dbReference type="InterPro" id="IPR036249">
    <property type="entry name" value="Thioredoxin-like_sf"/>
</dbReference>
<protein>
    <submittedName>
        <fullName evidence="1">(2Fe-2S) ferredoxin domain-containing protein</fullName>
    </submittedName>
</protein>